<gene>
    <name evidence="3" type="ORF">J8F10_22830</name>
</gene>
<protein>
    <recommendedName>
        <fullName evidence="5">DUF4178 domain-containing protein</fullName>
    </recommendedName>
</protein>
<evidence type="ECO:0000313" key="4">
    <source>
        <dbReference type="Proteomes" id="UP000676565"/>
    </source>
</evidence>
<accession>A0ABS5BWI2</accession>
<evidence type="ECO:0000313" key="3">
    <source>
        <dbReference type="EMBL" id="MBP3958096.1"/>
    </source>
</evidence>
<keyword evidence="4" id="KW-1185">Reference proteome</keyword>
<organism evidence="3 4">
    <name type="scientific">Gemmata palustris</name>
    <dbReference type="NCBI Taxonomy" id="2822762"/>
    <lineage>
        <taxon>Bacteria</taxon>
        <taxon>Pseudomonadati</taxon>
        <taxon>Planctomycetota</taxon>
        <taxon>Planctomycetia</taxon>
        <taxon>Gemmatales</taxon>
        <taxon>Gemmataceae</taxon>
        <taxon>Gemmata</taxon>
    </lineage>
</organism>
<feature type="transmembrane region" description="Helical" evidence="2">
    <location>
        <begin position="18"/>
        <end position="38"/>
    </location>
</feature>
<sequence length="411" mass="44915">MVSTHDTNPANWQKTLSAAWSSLALGTAGCGFVLYMGWSEYRDKGTLDSNALTGMGIVSLASLMFLAFGAILLPRARQEGRQQQAVRDATTRDTAVVPDGEQHWTPGAGVTGHGGRPLVPEGDYFVAPPPEIGAPISAYTSLVRGTRPRAAGKVRLASSVLGALGFLLGWLVMSVLEPKDATAAPVGGAVLGLLGSALGLGWARFQHACSYVGTGGVARYICVNNRQHLRESEVFLFRDATALRTALTRHYRNGAYQETEFRFDWVDADGQIRFQTADTYYGSADGQNPWAHMPYQWACAAEIAWTQYRLENLSDELARHGAIRFNLDGSNWLAVGPDVLDVHRGGETVRCAREDIWQFHLSEGTFTVRVLGGQKEWSGPGRAYTFNFDDVADVRLFVIVMDRLLGIELRT</sequence>
<feature type="transmembrane region" description="Helical" evidence="2">
    <location>
        <begin position="50"/>
        <end position="73"/>
    </location>
</feature>
<comment type="caution">
    <text evidence="3">The sequence shown here is derived from an EMBL/GenBank/DDBJ whole genome shotgun (WGS) entry which is preliminary data.</text>
</comment>
<keyword evidence="2" id="KW-0812">Transmembrane</keyword>
<feature type="transmembrane region" description="Helical" evidence="2">
    <location>
        <begin position="154"/>
        <end position="176"/>
    </location>
</feature>
<evidence type="ECO:0000256" key="1">
    <source>
        <dbReference type="SAM" id="MobiDB-lite"/>
    </source>
</evidence>
<dbReference type="Proteomes" id="UP000676565">
    <property type="component" value="Unassembled WGS sequence"/>
</dbReference>
<evidence type="ECO:0008006" key="5">
    <source>
        <dbReference type="Google" id="ProtNLM"/>
    </source>
</evidence>
<feature type="transmembrane region" description="Helical" evidence="2">
    <location>
        <begin position="182"/>
        <end position="203"/>
    </location>
</feature>
<evidence type="ECO:0000256" key="2">
    <source>
        <dbReference type="SAM" id="Phobius"/>
    </source>
</evidence>
<dbReference type="RefSeq" id="WP_210657772.1">
    <property type="nucleotide sequence ID" value="NZ_JAGKQQ010000001.1"/>
</dbReference>
<reference evidence="3 4" key="1">
    <citation type="submission" date="2021-04" db="EMBL/GenBank/DDBJ databases">
        <authorList>
            <person name="Ivanova A."/>
        </authorList>
    </citation>
    <scope>NUCLEOTIDE SEQUENCE [LARGE SCALE GENOMIC DNA]</scope>
    <source>
        <strain evidence="3 4">G18</strain>
    </source>
</reference>
<dbReference type="EMBL" id="JAGKQQ010000001">
    <property type="protein sequence ID" value="MBP3958096.1"/>
    <property type="molecule type" value="Genomic_DNA"/>
</dbReference>
<name>A0ABS5BWI2_9BACT</name>
<proteinExistence type="predicted"/>
<keyword evidence="2" id="KW-0472">Membrane</keyword>
<feature type="region of interest" description="Disordered" evidence="1">
    <location>
        <begin position="81"/>
        <end position="112"/>
    </location>
</feature>
<keyword evidence="2" id="KW-1133">Transmembrane helix</keyword>